<feature type="compositionally biased region" description="Polar residues" evidence="1">
    <location>
        <begin position="9"/>
        <end position="20"/>
    </location>
</feature>
<proteinExistence type="predicted"/>
<dbReference type="OrthoDB" id="10618348at2759"/>
<dbReference type="AlphaFoldDB" id="A0A8H7UWV0"/>
<evidence type="ECO:0000313" key="2">
    <source>
        <dbReference type="EMBL" id="KAG2201606.1"/>
    </source>
</evidence>
<comment type="caution">
    <text evidence="2">The sequence shown here is derived from an EMBL/GenBank/DDBJ whole genome shotgun (WGS) entry which is preliminary data.</text>
</comment>
<feature type="region of interest" description="Disordered" evidence="1">
    <location>
        <begin position="1"/>
        <end position="20"/>
    </location>
</feature>
<evidence type="ECO:0000256" key="1">
    <source>
        <dbReference type="SAM" id="MobiDB-lite"/>
    </source>
</evidence>
<sequence length="106" mass="11739">MPRIRTSRIHSQQRNPWDTELSVPSFSASLTFEVSNAPEQSTSNVVICPLCGRKGHKRRTHFNYALNSINQASVEVNNPKHSEIVSPSVLNPEIPIPITVPTAPVI</sequence>
<name>A0A8H7UWV0_9FUNG</name>
<gene>
    <name evidence="2" type="ORF">INT46_008785</name>
</gene>
<keyword evidence="3" id="KW-1185">Reference proteome</keyword>
<organism evidence="2 3">
    <name type="scientific">Mucor plumbeus</name>
    <dbReference type="NCBI Taxonomy" id="97098"/>
    <lineage>
        <taxon>Eukaryota</taxon>
        <taxon>Fungi</taxon>
        <taxon>Fungi incertae sedis</taxon>
        <taxon>Mucoromycota</taxon>
        <taxon>Mucoromycotina</taxon>
        <taxon>Mucoromycetes</taxon>
        <taxon>Mucorales</taxon>
        <taxon>Mucorineae</taxon>
        <taxon>Mucoraceae</taxon>
        <taxon>Mucor</taxon>
    </lineage>
</organism>
<dbReference type="EMBL" id="JAEPRC010000279">
    <property type="protein sequence ID" value="KAG2201606.1"/>
    <property type="molecule type" value="Genomic_DNA"/>
</dbReference>
<dbReference type="Proteomes" id="UP000650833">
    <property type="component" value="Unassembled WGS sequence"/>
</dbReference>
<accession>A0A8H7UWV0</accession>
<evidence type="ECO:0000313" key="3">
    <source>
        <dbReference type="Proteomes" id="UP000650833"/>
    </source>
</evidence>
<protein>
    <submittedName>
        <fullName evidence="2">Uncharacterized protein</fullName>
    </submittedName>
</protein>
<reference evidence="2" key="1">
    <citation type="submission" date="2020-12" db="EMBL/GenBank/DDBJ databases">
        <title>Metabolic potential, ecology and presence of endohyphal bacteria is reflected in genomic diversity of Mucoromycotina.</title>
        <authorList>
            <person name="Muszewska A."/>
            <person name="Okrasinska A."/>
            <person name="Steczkiewicz K."/>
            <person name="Drgas O."/>
            <person name="Orlowska M."/>
            <person name="Perlinska-Lenart U."/>
            <person name="Aleksandrzak-Piekarczyk T."/>
            <person name="Szatraj K."/>
            <person name="Zielenkiewicz U."/>
            <person name="Pilsyk S."/>
            <person name="Malc E."/>
            <person name="Mieczkowski P."/>
            <person name="Kruszewska J.S."/>
            <person name="Biernat P."/>
            <person name="Pawlowska J."/>
        </authorList>
    </citation>
    <scope>NUCLEOTIDE SEQUENCE</scope>
    <source>
        <strain evidence="2">CBS 226.32</strain>
    </source>
</reference>